<dbReference type="AlphaFoldDB" id="A0A0F5HTD2"/>
<dbReference type="Proteomes" id="UP000031563">
    <property type="component" value="Unassembled WGS sequence"/>
</dbReference>
<evidence type="ECO:0008006" key="4">
    <source>
        <dbReference type="Google" id="ProtNLM"/>
    </source>
</evidence>
<evidence type="ECO:0000313" key="2">
    <source>
        <dbReference type="EMBL" id="KKB40987.1"/>
    </source>
</evidence>
<dbReference type="Pfam" id="PF11772">
    <property type="entry name" value="EpuA"/>
    <property type="match status" value="1"/>
</dbReference>
<dbReference type="RefSeq" id="WP_039233006.1">
    <property type="nucleotide sequence ID" value="NZ_JWIQ02000001.1"/>
</dbReference>
<feature type="transmembrane region" description="Helical" evidence="1">
    <location>
        <begin position="20"/>
        <end position="40"/>
    </location>
</feature>
<keyword evidence="1" id="KW-1133">Transmembrane helix</keyword>
<organism evidence="2 3">
    <name type="scientific">Bacillus thermotolerans</name>
    <name type="common">Quasibacillus thermotolerans</name>
    <dbReference type="NCBI Taxonomy" id="1221996"/>
    <lineage>
        <taxon>Bacteria</taxon>
        <taxon>Bacillati</taxon>
        <taxon>Bacillota</taxon>
        <taxon>Bacilli</taxon>
        <taxon>Bacillales</taxon>
        <taxon>Bacillaceae</taxon>
        <taxon>Bacillus</taxon>
    </lineage>
</organism>
<keyword evidence="1" id="KW-0472">Membrane</keyword>
<name>A0A0F5HTD2_BACTR</name>
<keyword evidence="1" id="KW-0812">Transmembrane</keyword>
<sequence>MNREKKKSTRRLTPLGRFIVNIFLLGIFALAGALVGYSVIGDGHPMEVLMPDTWIHLAEVIKNSLSVLW</sequence>
<keyword evidence="3" id="KW-1185">Reference proteome</keyword>
<evidence type="ECO:0000313" key="3">
    <source>
        <dbReference type="Proteomes" id="UP000031563"/>
    </source>
</evidence>
<dbReference type="STRING" id="1221996.QY95_01050"/>
<dbReference type="EMBL" id="JWIR02000025">
    <property type="protein sequence ID" value="KKB40987.1"/>
    <property type="molecule type" value="Genomic_DNA"/>
</dbReference>
<proteinExistence type="predicted"/>
<evidence type="ECO:0000256" key="1">
    <source>
        <dbReference type="SAM" id="Phobius"/>
    </source>
</evidence>
<reference evidence="2" key="1">
    <citation type="submission" date="2015-02" db="EMBL/GenBank/DDBJ databases">
        <title>Genome Assembly of Bacillaceae bacterium MTCC 8252.</title>
        <authorList>
            <person name="Verma A."/>
            <person name="Khatri I."/>
            <person name="Mual P."/>
            <person name="Subramanian S."/>
            <person name="Krishnamurthi S."/>
        </authorList>
    </citation>
    <scope>NUCLEOTIDE SEQUENCE [LARGE SCALE GENOMIC DNA]</scope>
    <source>
        <strain evidence="2">MTCC 8252</strain>
    </source>
</reference>
<protein>
    <recommendedName>
        <fullName evidence="4">DNA-directed RNA polymerase subunit beta</fullName>
    </recommendedName>
</protein>
<dbReference type="InterPro" id="IPR024596">
    <property type="entry name" value="RNApol_su_b/EpuA"/>
</dbReference>
<comment type="caution">
    <text evidence="2">The sequence shown here is derived from an EMBL/GenBank/DDBJ whole genome shotgun (WGS) entry which is preliminary data.</text>
</comment>
<gene>
    <name evidence="2" type="ORF">QY95_01050</name>
</gene>
<accession>A0A0F5HTD2</accession>
<accession>A0A0F5I733</accession>